<organism evidence="1 2">
    <name type="scientific">Dyella japonica</name>
    <dbReference type="NCBI Taxonomy" id="231455"/>
    <lineage>
        <taxon>Bacteria</taxon>
        <taxon>Pseudomonadati</taxon>
        <taxon>Pseudomonadota</taxon>
        <taxon>Gammaproteobacteria</taxon>
        <taxon>Lysobacterales</taxon>
        <taxon>Rhodanobacteraceae</taxon>
        <taxon>Dyella</taxon>
    </lineage>
</organism>
<evidence type="ECO:0000313" key="2">
    <source>
        <dbReference type="Proteomes" id="UP001549184"/>
    </source>
</evidence>
<sequence>MDARVGVLQRLAELLRRGVTCAELIAEALHTLHGLCDIGPNTQQQFEVLRIGQRQSLSASNSSVAALPPAFAAVMAISAARRSLRSRRFAAA</sequence>
<reference evidence="1 2" key="1">
    <citation type="submission" date="2024-06" db="EMBL/GenBank/DDBJ databases">
        <title>Sorghum-associated microbial communities from plants grown in Nebraska, USA.</title>
        <authorList>
            <person name="Schachtman D."/>
        </authorList>
    </citation>
    <scope>NUCLEOTIDE SEQUENCE [LARGE SCALE GENOMIC DNA]</scope>
    <source>
        <strain evidence="1 2">1073</strain>
    </source>
</reference>
<evidence type="ECO:0000313" key="1">
    <source>
        <dbReference type="EMBL" id="MET3652476.1"/>
    </source>
</evidence>
<protein>
    <submittedName>
        <fullName evidence="1">Uncharacterized protein</fullName>
    </submittedName>
</protein>
<comment type="caution">
    <text evidence="1">The sequence shown here is derived from an EMBL/GenBank/DDBJ whole genome shotgun (WGS) entry which is preliminary data.</text>
</comment>
<gene>
    <name evidence="1" type="ORF">ABIC75_002208</name>
</gene>
<dbReference type="Proteomes" id="UP001549184">
    <property type="component" value="Unassembled WGS sequence"/>
</dbReference>
<keyword evidence="2" id="KW-1185">Reference proteome</keyword>
<proteinExistence type="predicted"/>
<dbReference type="EMBL" id="JBEPMU010000003">
    <property type="protein sequence ID" value="MET3652476.1"/>
    <property type="molecule type" value="Genomic_DNA"/>
</dbReference>
<dbReference type="RefSeq" id="WP_354013886.1">
    <property type="nucleotide sequence ID" value="NZ_JBEPMU010000003.1"/>
</dbReference>
<accession>A0ABV2JUG1</accession>
<name>A0ABV2JUG1_9GAMM</name>